<evidence type="ECO:0000259" key="15">
    <source>
        <dbReference type="SMART" id="SM00563"/>
    </source>
</evidence>
<keyword evidence="7 13" id="KW-1133">Transmembrane helix</keyword>
<dbReference type="EMBL" id="NBCO01000001">
    <property type="protein sequence ID" value="ORC93447.1"/>
    <property type="molecule type" value="Genomic_DNA"/>
</dbReference>
<dbReference type="STRING" id="67003.A0A1X0P927"/>
<dbReference type="GO" id="GO:0008374">
    <property type="term" value="F:O-acyltransferase activity"/>
    <property type="evidence" value="ECO:0007669"/>
    <property type="project" value="InterPro"/>
</dbReference>
<evidence type="ECO:0000256" key="1">
    <source>
        <dbReference type="ARBA" id="ARBA00004370"/>
    </source>
</evidence>
<feature type="transmembrane region" description="Helical" evidence="13">
    <location>
        <begin position="175"/>
        <end position="197"/>
    </location>
</feature>
<dbReference type="PANTHER" id="PTHR23063">
    <property type="entry name" value="PHOSPHOLIPID ACYLTRANSFERASE"/>
    <property type="match status" value="1"/>
</dbReference>
<evidence type="ECO:0000256" key="4">
    <source>
        <dbReference type="ARBA" id="ARBA00022516"/>
    </source>
</evidence>
<feature type="domain" description="Phospholipid/glycerol acyltransferase" evidence="15">
    <location>
        <begin position="255"/>
        <end position="369"/>
    </location>
</feature>
<dbReference type="RefSeq" id="XP_028887513.1">
    <property type="nucleotide sequence ID" value="XM_029021005.1"/>
</dbReference>
<evidence type="ECO:0000313" key="16">
    <source>
        <dbReference type="EMBL" id="ORC93447.1"/>
    </source>
</evidence>
<sequence>MFVSGPFRIPAGLLVLLILCTLLFGSPVDEDPVIGSIKASAPSNRDTVKKDENARVEKVMEMSDSKGHDEIQPENAIEQSNDNFRTTKVIISEKEDTGALVTRYTWLYLFQRWILSFLLFVVSLYLIENIRDLFFPGPRRLRLDDSYLTNDPPEVGPEIALSYDTPWTLYEKLKFGFFIITGFLFLRIFLVVLFGTLATMTMSVVGWGGRTRRDNALWFMIWGNIASAFAVFAGVFAGVYHIKVFGKVADRSECKILIANHSCVMEVVILFAFANFPTFVTRKENCEKVPFFGAVAKALDAITVDRDAAESRQYTANAIKMRAKDKDPNGPQIIVFPEGTTTNQRALFLFKRGALEPGEPVQMICISFPYKYFNPCWTGRMCGGNNMIDLLLRNSSQFVTRVELRVLPVYTPTPEEKSNATLYAKHCQKMMATVLQCSTSSCTFSDYEALAKSQKSNKTTPVSSQKVKE</sequence>
<dbReference type="SUPFAM" id="SSF69593">
    <property type="entry name" value="Glycerol-3-phosphate (1)-acyltransferase"/>
    <property type="match status" value="1"/>
</dbReference>
<organism evidence="16 17">
    <name type="scientific">Trypanosoma theileri</name>
    <dbReference type="NCBI Taxonomy" id="67003"/>
    <lineage>
        <taxon>Eukaryota</taxon>
        <taxon>Discoba</taxon>
        <taxon>Euglenozoa</taxon>
        <taxon>Kinetoplastea</taxon>
        <taxon>Metakinetoplastina</taxon>
        <taxon>Trypanosomatida</taxon>
        <taxon>Trypanosomatidae</taxon>
        <taxon>Trypanosoma</taxon>
    </lineage>
</organism>
<protein>
    <submittedName>
        <fullName evidence="16">Putative acyltransferase</fullName>
    </submittedName>
</protein>
<dbReference type="InterPro" id="IPR045252">
    <property type="entry name" value="LPCAT1-like"/>
</dbReference>
<evidence type="ECO:0000256" key="13">
    <source>
        <dbReference type="SAM" id="Phobius"/>
    </source>
</evidence>
<keyword evidence="17" id="KW-1185">Reference proteome</keyword>
<dbReference type="PANTHER" id="PTHR23063:SF58">
    <property type="entry name" value="PUTATIVE-RELATED"/>
    <property type="match status" value="1"/>
</dbReference>
<evidence type="ECO:0000256" key="3">
    <source>
        <dbReference type="ARBA" id="ARBA00008655"/>
    </source>
</evidence>
<keyword evidence="4" id="KW-0444">Lipid biosynthesis</keyword>
<keyword evidence="11" id="KW-1208">Phospholipid metabolism</keyword>
<evidence type="ECO:0000256" key="9">
    <source>
        <dbReference type="ARBA" id="ARBA00023136"/>
    </source>
</evidence>
<evidence type="ECO:0000256" key="8">
    <source>
        <dbReference type="ARBA" id="ARBA00023098"/>
    </source>
</evidence>
<feature type="transmembrane region" description="Helical" evidence="13">
    <location>
        <begin position="106"/>
        <end position="127"/>
    </location>
</feature>
<dbReference type="GO" id="GO:0008654">
    <property type="term" value="P:phospholipid biosynthetic process"/>
    <property type="evidence" value="ECO:0007669"/>
    <property type="project" value="UniProtKB-KW"/>
</dbReference>
<dbReference type="Proteomes" id="UP000192257">
    <property type="component" value="Unassembled WGS sequence"/>
</dbReference>
<evidence type="ECO:0000256" key="5">
    <source>
        <dbReference type="ARBA" id="ARBA00022679"/>
    </source>
</evidence>
<keyword evidence="14" id="KW-0732">Signal</keyword>
<keyword evidence="8" id="KW-0443">Lipid metabolism</keyword>
<evidence type="ECO:0000256" key="14">
    <source>
        <dbReference type="SAM" id="SignalP"/>
    </source>
</evidence>
<dbReference type="AlphaFoldDB" id="A0A1X0P927"/>
<proteinExistence type="inferred from homology"/>
<comment type="pathway">
    <text evidence="2">Lipid metabolism.</text>
</comment>
<dbReference type="VEuPathDB" id="TriTrypDB:TM35_000013240"/>
<comment type="similarity">
    <text evidence="3">Belongs to the 1-acyl-sn-glycerol-3-phosphate acyltransferase family.</text>
</comment>
<feature type="chain" id="PRO_5012868679" evidence="14">
    <location>
        <begin position="26"/>
        <end position="469"/>
    </location>
</feature>
<keyword evidence="10" id="KW-0594">Phospholipid biosynthesis</keyword>
<reference evidence="16 17" key="1">
    <citation type="submission" date="2017-03" db="EMBL/GenBank/DDBJ databases">
        <title>An alternative strategy for trypanosome survival in the mammalian bloodstream revealed through genome and transcriptome analysis of the ubiquitous bovine parasite Trypanosoma (Megatrypanum) theileri.</title>
        <authorList>
            <person name="Kelly S."/>
            <person name="Ivens A."/>
            <person name="Mott A."/>
            <person name="O'Neill E."/>
            <person name="Emms D."/>
            <person name="Macleod O."/>
            <person name="Voorheis P."/>
            <person name="Matthews J."/>
            <person name="Matthews K."/>
            <person name="Carrington M."/>
        </authorList>
    </citation>
    <scope>NUCLEOTIDE SEQUENCE [LARGE SCALE GENOMIC DNA]</scope>
    <source>
        <strain evidence="16">Edinburgh</strain>
    </source>
</reference>
<name>A0A1X0P927_9TRYP</name>
<keyword evidence="12 16" id="KW-0012">Acyltransferase</keyword>
<evidence type="ECO:0000256" key="7">
    <source>
        <dbReference type="ARBA" id="ARBA00022989"/>
    </source>
</evidence>
<dbReference type="Pfam" id="PF01553">
    <property type="entry name" value="Acyltransferase"/>
    <property type="match status" value="1"/>
</dbReference>
<evidence type="ECO:0000256" key="2">
    <source>
        <dbReference type="ARBA" id="ARBA00005189"/>
    </source>
</evidence>
<comment type="caution">
    <text evidence="16">The sequence shown here is derived from an EMBL/GenBank/DDBJ whole genome shotgun (WGS) entry which is preliminary data.</text>
</comment>
<comment type="subcellular location">
    <subcellularLocation>
        <location evidence="1">Membrane</location>
    </subcellularLocation>
</comment>
<dbReference type="InterPro" id="IPR002123">
    <property type="entry name" value="Plipid/glycerol_acylTrfase"/>
</dbReference>
<dbReference type="GO" id="GO:0016020">
    <property type="term" value="C:membrane"/>
    <property type="evidence" value="ECO:0007669"/>
    <property type="project" value="UniProtKB-SubCell"/>
</dbReference>
<gene>
    <name evidence="16" type="ORF">TM35_000013240</name>
</gene>
<dbReference type="CDD" id="cd07991">
    <property type="entry name" value="LPLAT_LPCAT1-like"/>
    <property type="match status" value="1"/>
</dbReference>
<evidence type="ECO:0000256" key="6">
    <source>
        <dbReference type="ARBA" id="ARBA00022692"/>
    </source>
</evidence>
<keyword evidence="5 16" id="KW-0808">Transferase</keyword>
<evidence type="ECO:0000256" key="10">
    <source>
        <dbReference type="ARBA" id="ARBA00023209"/>
    </source>
</evidence>
<feature type="signal peptide" evidence="14">
    <location>
        <begin position="1"/>
        <end position="25"/>
    </location>
</feature>
<feature type="transmembrane region" description="Helical" evidence="13">
    <location>
        <begin position="217"/>
        <end position="242"/>
    </location>
</feature>
<keyword evidence="9 13" id="KW-0472">Membrane</keyword>
<evidence type="ECO:0000256" key="12">
    <source>
        <dbReference type="ARBA" id="ARBA00023315"/>
    </source>
</evidence>
<evidence type="ECO:0000256" key="11">
    <source>
        <dbReference type="ARBA" id="ARBA00023264"/>
    </source>
</evidence>
<dbReference type="OrthoDB" id="272512at2759"/>
<evidence type="ECO:0000313" key="17">
    <source>
        <dbReference type="Proteomes" id="UP000192257"/>
    </source>
</evidence>
<dbReference type="SMART" id="SM00563">
    <property type="entry name" value="PlsC"/>
    <property type="match status" value="1"/>
</dbReference>
<keyword evidence="6 13" id="KW-0812">Transmembrane</keyword>
<accession>A0A1X0P927</accession>
<dbReference type="GeneID" id="39980785"/>